<reference evidence="1 2" key="1">
    <citation type="journal article" date="2013" name="Genome Announc.">
        <title>Draft Genome Sequence of the Methanotrophic Gammaproteobacterium Methyloglobulus morosus DSM 22980 Strain KoM1.</title>
        <authorList>
            <person name="Poehlein A."/>
            <person name="Deutzmann J.S."/>
            <person name="Daniel R."/>
            <person name="Simeonova D.D."/>
        </authorList>
    </citation>
    <scope>NUCLEOTIDE SEQUENCE [LARGE SCALE GENOMIC DNA]</scope>
    <source>
        <strain evidence="1 2">KoM1</strain>
    </source>
</reference>
<comment type="caution">
    <text evidence="1">The sequence shown here is derived from an EMBL/GenBank/DDBJ whole genome shotgun (WGS) entry which is preliminary data.</text>
</comment>
<name>V5B001_9GAMM</name>
<dbReference type="AlphaFoldDB" id="V5B001"/>
<evidence type="ECO:0000313" key="2">
    <source>
        <dbReference type="Proteomes" id="UP000017842"/>
    </source>
</evidence>
<protein>
    <submittedName>
        <fullName evidence="1">Uncharacterized protein</fullName>
    </submittedName>
</protein>
<dbReference type="Proteomes" id="UP000017842">
    <property type="component" value="Unassembled WGS sequence"/>
</dbReference>
<sequence length="43" mass="5144">MDVNLKTPEKSVELFHWINMKYYLSNSYFLVKKITTKVNCTDT</sequence>
<organism evidence="1 2">
    <name type="scientific">Methyloglobulus morosus KoM1</name>
    <dbReference type="NCBI Taxonomy" id="1116472"/>
    <lineage>
        <taxon>Bacteria</taxon>
        <taxon>Pseudomonadati</taxon>
        <taxon>Pseudomonadota</taxon>
        <taxon>Gammaproteobacteria</taxon>
        <taxon>Methylococcales</taxon>
        <taxon>Methylococcaceae</taxon>
        <taxon>Methyloglobulus</taxon>
    </lineage>
</organism>
<evidence type="ECO:0000313" key="1">
    <source>
        <dbReference type="EMBL" id="ESS66475.1"/>
    </source>
</evidence>
<keyword evidence="2" id="KW-1185">Reference proteome</keyword>
<proteinExistence type="predicted"/>
<gene>
    <name evidence="1" type="ORF">MGMO_188c00040</name>
</gene>
<dbReference type="EMBL" id="AYLO01000169">
    <property type="protein sequence ID" value="ESS66475.1"/>
    <property type="molecule type" value="Genomic_DNA"/>
</dbReference>
<accession>V5B001</accession>